<dbReference type="PANTHER" id="PTHR18866">
    <property type="entry name" value="CARBOXYLASE:PYRUVATE/ACETYL-COA/PROPIONYL-COA CARBOXYLASE"/>
    <property type="match status" value="1"/>
</dbReference>
<keyword evidence="11" id="KW-1185">Reference proteome</keyword>
<evidence type="ECO:0000313" key="11">
    <source>
        <dbReference type="Proteomes" id="UP001195941"/>
    </source>
</evidence>
<dbReference type="SUPFAM" id="SSF52440">
    <property type="entry name" value="PreATP-grasp domain"/>
    <property type="match status" value="1"/>
</dbReference>
<dbReference type="SMART" id="SM00878">
    <property type="entry name" value="Biotin_carb_C"/>
    <property type="match status" value="1"/>
</dbReference>
<evidence type="ECO:0000256" key="2">
    <source>
        <dbReference type="ARBA" id="ARBA00022598"/>
    </source>
</evidence>
<dbReference type="InterPro" id="IPR016185">
    <property type="entry name" value="PreATP-grasp_dom_sf"/>
</dbReference>
<dbReference type="PROSITE" id="PS00867">
    <property type="entry name" value="CPSASE_2"/>
    <property type="match status" value="1"/>
</dbReference>
<evidence type="ECO:0000256" key="5">
    <source>
        <dbReference type="ARBA" id="ARBA00023267"/>
    </source>
</evidence>
<dbReference type="InterPro" id="IPR011054">
    <property type="entry name" value="Rudment_hybrid_motif"/>
</dbReference>
<feature type="domain" description="ATP-grasp" evidence="8">
    <location>
        <begin position="124"/>
        <end position="321"/>
    </location>
</feature>
<organism evidence="10 11">
    <name type="scientific">Thalassovita aquimarina</name>
    <dbReference type="NCBI Taxonomy" id="2785917"/>
    <lineage>
        <taxon>Bacteria</taxon>
        <taxon>Pseudomonadati</taxon>
        <taxon>Pseudomonadota</taxon>
        <taxon>Alphaproteobacteria</taxon>
        <taxon>Rhodobacterales</taxon>
        <taxon>Roseobacteraceae</taxon>
        <taxon>Thalassovita</taxon>
    </lineage>
</organism>
<feature type="domain" description="Biotin carboxylation" evidence="9">
    <location>
        <begin position="5"/>
        <end position="448"/>
    </location>
</feature>
<comment type="caution">
    <text evidence="10">The sequence shown here is derived from an EMBL/GenBank/DDBJ whole genome shotgun (WGS) entry which is preliminary data.</text>
</comment>
<evidence type="ECO:0000259" key="8">
    <source>
        <dbReference type="PROSITE" id="PS50975"/>
    </source>
</evidence>
<dbReference type="InterPro" id="IPR011761">
    <property type="entry name" value="ATP-grasp"/>
</dbReference>
<evidence type="ECO:0000256" key="6">
    <source>
        <dbReference type="PROSITE-ProRule" id="PRU00409"/>
    </source>
</evidence>
<name>A0ABS5HSQ4_9RHOB</name>
<keyword evidence="4 6" id="KW-0067">ATP-binding</keyword>
<dbReference type="EMBL" id="JADMKU010000010">
    <property type="protein sequence ID" value="MBR9651950.1"/>
    <property type="molecule type" value="Genomic_DNA"/>
</dbReference>
<keyword evidence="3 6" id="KW-0547">Nucleotide-binding</keyword>
<dbReference type="PANTHER" id="PTHR18866:SF33">
    <property type="entry name" value="METHYLCROTONOYL-COA CARBOXYLASE SUBUNIT ALPHA, MITOCHONDRIAL-RELATED"/>
    <property type="match status" value="1"/>
</dbReference>
<dbReference type="Pfam" id="PF02785">
    <property type="entry name" value="Biotin_carb_C"/>
    <property type="match status" value="1"/>
</dbReference>
<proteinExistence type="predicted"/>
<feature type="domain" description="Lipoyl-binding" evidence="7">
    <location>
        <begin position="568"/>
        <end position="643"/>
    </location>
</feature>
<evidence type="ECO:0000313" key="10">
    <source>
        <dbReference type="EMBL" id="MBR9651950.1"/>
    </source>
</evidence>
<dbReference type="Proteomes" id="UP001195941">
    <property type="component" value="Unassembled WGS sequence"/>
</dbReference>
<dbReference type="Gene3D" id="3.30.470.20">
    <property type="entry name" value="ATP-grasp fold, B domain"/>
    <property type="match status" value="1"/>
</dbReference>
<keyword evidence="5" id="KW-0092">Biotin</keyword>
<evidence type="ECO:0000259" key="9">
    <source>
        <dbReference type="PROSITE" id="PS50979"/>
    </source>
</evidence>
<dbReference type="Pfam" id="PF00289">
    <property type="entry name" value="Biotin_carb_N"/>
    <property type="match status" value="1"/>
</dbReference>
<dbReference type="InterPro" id="IPR011764">
    <property type="entry name" value="Biotin_carboxylation_dom"/>
</dbReference>
<dbReference type="InterPro" id="IPR005481">
    <property type="entry name" value="BC-like_N"/>
</dbReference>
<sequence>MTETAFEKLLIANRGEIALRIMRTARRMGLATVAVYSDADADACHVRAADQAVHIGGAAPGDSYLNINAILRAAKETGADAVHPGYGFLAENADFAAACAAAGLVFVGPAPDTIRRMGDKSAAKAAMIEAGVPCIPGYLGDENSTIALRREAEKMGFPVMIKATAGGGGRGMRRVTRYEDFDDAMRSAKSEAMTAFGDDTMMLEKAIDDPRHVEVQVLADRHGTVIHLGERDCSVQRRHQKLIEESPSPAVDEDLRDRMGRASVKAAQAIGYEGAGTFEYLLDGQGRFYFMEMNTRLQVEHPVTEALTGLDLVEWQIRIAMGQALPMTQKDVRLDGHAIEVRLCAEDPENDFLPQSGRILDWRPDPGLRVDHALETGAEVPPYYDSMIAKLIAHGPTRDDARRQLIRGLRGSAALGLRTNQGFLTDCLSHPDFAEGATDTGFIDRHRGELLPDTPRGEADAAMVLAAVLAVGPGTALPHSYAVPVRLGRGGAVYDLHVTVGKAGHCVVERGDARATLHLSPGTDGGLRIARGGATEAARAVTGGGMTWLHYGGRAWGFTDLRFAPQITAEEAGSGRIMASMGARVMAIGVSVGDRVTKGQVLAVLEAMKMEHAHVADIDGTVGAIHAEPGAQVSAQALLIELVPDAGGAETASETG</sequence>
<dbReference type="InterPro" id="IPR005482">
    <property type="entry name" value="Biotin_COase_C"/>
</dbReference>
<evidence type="ECO:0000256" key="3">
    <source>
        <dbReference type="ARBA" id="ARBA00022741"/>
    </source>
</evidence>
<dbReference type="PROSITE" id="PS50979">
    <property type="entry name" value="BC"/>
    <property type="match status" value="1"/>
</dbReference>
<comment type="cofactor">
    <cofactor evidence="1">
        <name>biotin</name>
        <dbReference type="ChEBI" id="CHEBI:57586"/>
    </cofactor>
</comment>
<evidence type="ECO:0000256" key="1">
    <source>
        <dbReference type="ARBA" id="ARBA00001953"/>
    </source>
</evidence>
<gene>
    <name evidence="10" type="ORF">IT775_12540</name>
</gene>
<dbReference type="InterPro" id="IPR011053">
    <property type="entry name" value="Single_hybrid_motif"/>
</dbReference>
<accession>A0ABS5HSQ4</accession>
<dbReference type="PROSITE" id="PS50968">
    <property type="entry name" value="BIOTINYL_LIPOYL"/>
    <property type="match status" value="1"/>
</dbReference>
<dbReference type="PROSITE" id="PS50975">
    <property type="entry name" value="ATP_GRASP"/>
    <property type="match status" value="1"/>
</dbReference>
<dbReference type="PROSITE" id="PS00866">
    <property type="entry name" value="CPSASE_1"/>
    <property type="match status" value="1"/>
</dbReference>
<dbReference type="SUPFAM" id="SSF51246">
    <property type="entry name" value="Rudiment single hybrid motif"/>
    <property type="match status" value="1"/>
</dbReference>
<protein>
    <submittedName>
        <fullName evidence="10">Acetyl-CoA carboxylase biotin carboxylase subunit</fullName>
    </submittedName>
</protein>
<dbReference type="InterPro" id="IPR005479">
    <property type="entry name" value="CPAse_ATP-bd"/>
</dbReference>
<dbReference type="CDD" id="cd06850">
    <property type="entry name" value="biotinyl_domain"/>
    <property type="match status" value="1"/>
</dbReference>
<evidence type="ECO:0000256" key="4">
    <source>
        <dbReference type="ARBA" id="ARBA00022840"/>
    </source>
</evidence>
<dbReference type="SUPFAM" id="SSF56059">
    <property type="entry name" value="Glutathione synthetase ATP-binding domain-like"/>
    <property type="match status" value="1"/>
</dbReference>
<keyword evidence="2" id="KW-0436">Ligase</keyword>
<reference evidence="10 11" key="1">
    <citation type="journal article" date="2021" name="Arch. Microbiol.">
        <title>Thalassobius aquimarinus sp. nov., isolated from the Sea of Japan seashore.</title>
        <authorList>
            <person name="Kurilenko V.V."/>
            <person name="Romanenko L.A."/>
            <person name="Chernysheva N.Y."/>
            <person name="Velansky P.V."/>
            <person name="Tekutyeva L.A."/>
            <person name="Isaeva M.P."/>
            <person name="Mikhailov V.V."/>
        </authorList>
    </citation>
    <scope>NUCLEOTIDE SEQUENCE [LARGE SCALE GENOMIC DNA]</scope>
    <source>
        <strain evidence="10 11">KMM 8518</strain>
    </source>
</reference>
<dbReference type="InterPro" id="IPR000089">
    <property type="entry name" value="Biotin_lipoyl"/>
</dbReference>
<dbReference type="InterPro" id="IPR050856">
    <property type="entry name" value="Biotin_carboxylase_complex"/>
</dbReference>
<dbReference type="Pfam" id="PF00364">
    <property type="entry name" value="Biotin_lipoyl"/>
    <property type="match status" value="1"/>
</dbReference>
<dbReference type="NCBIfam" id="NF006367">
    <property type="entry name" value="PRK08591.1"/>
    <property type="match status" value="1"/>
</dbReference>
<dbReference type="Gene3D" id="2.40.50.100">
    <property type="match status" value="1"/>
</dbReference>
<evidence type="ECO:0000259" key="7">
    <source>
        <dbReference type="PROSITE" id="PS50968"/>
    </source>
</evidence>
<dbReference type="SUPFAM" id="SSF51230">
    <property type="entry name" value="Single hybrid motif"/>
    <property type="match status" value="1"/>
</dbReference>
<dbReference type="Pfam" id="PF02786">
    <property type="entry name" value="CPSase_L_D2"/>
    <property type="match status" value="1"/>
</dbReference>